<dbReference type="FunFam" id="1.10.1200.10:FF:000005">
    <property type="entry name" value="Nonribosomal peptide synthetase 1"/>
    <property type="match status" value="2"/>
</dbReference>
<feature type="domain" description="Carrier" evidence="6">
    <location>
        <begin position="2006"/>
        <end position="2081"/>
    </location>
</feature>
<feature type="domain" description="Carrier" evidence="6">
    <location>
        <begin position="960"/>
        <end position="1035"/>
    </location>
</feature>
<dbReference type="InterPro" id="IPR023213">
    <property type="entry name" value="CAT-like_dom_sf"/>
</dbReference>
<keyword evidence="5" id="KW-0045">Antibiotic biosynthesis</keyword>
<dbReference type="Gene3D" id="3.30.559.30">
    <property type="entry name" value="Nonribosomal peptide synthetase, condensation domain"/>
    <property type="match status" value="4"/>
</dbReference>
<dbReference type="InterPro" id="IPR036736">
    <property type="entry name" value="ACP-like_sf"/>
</dbReference>
<dbReference type="PROSITE" id="PS00455">
    <property type="entry name" value="AMP_BINDING"/>
    <property type="match status" value="4"/>
</dbReference>
<dbReference type="SUPFAM" id="SSF56801">
    <property type="entry name" value="Acetyl-CoA synthetase-like"/>
    <property type="match status" value="4"/>
</dbReference>
<dbReference type="GO" id="GO:0003824">
    <property type="term" value="F:catalytic activity"/>
    <property type="evidence" value="ECO:0007669"/>
    <property type="project" value="InterPro"/>
</dbReference>
<dbReference type="InterPro" id="IPR001242">
    <property type="entry name" value="Condensation_dom"/>
</dbReference>
<dbReference type="Pfam" id="PF13193">
    <property type="entry name" value="AMP-binding_C"/>
    <property type="match status" value="4"/>
</dbReference>
<dbReference type="GO" id="GO:0043041">
    <property type="term" value="P:amino acid activation for nonribosomal peptide biosynthetic process"/>
    <property type="evidence" value="ECO:0007669"/>
    <property type="project" value="TreeGrafter"/>
</dbReference>
<dbReference type="SMART" id="SM00824">
    <property type="entry name" value="PKS_TE"/>
    <property type="match status" value="1"/>
</dbReference>
<dbReference type="Pfam" id="PF00668">
    <property type="entry name" value="Condensation"/>
    <property type="match status" value="4"/>
</dbReference>
<dbReference type="PROSITE" id="PS50075">
    <property type="entry name" value="CARRIER"/>
    <property type="match status" value="4"/>
</dbReference>
<evidence type="ECO:0000256" key="5">
    <source>
        <dbReference type="ARBA" id="ARBA00023194"/>
    </source>
</evidence>
<dbReference type="InterPro" id="IPR020806">
    <property type="entry name" value="PKS_PP-bd"/>
</dbReference>
<dbReference type="Gene3D" id="3.40.50.1820">
    <property type="entry name" value="alpha/beta hydrolase"/>
    <property type="match status" value="1"/>
</dbReference>
<feature type="domain" description="Carrier" evidence="6">
    <location>
        <begin position="4097"/>
        <end position="4172"/>
    </location>
</feature>
<dbReference type="Pfam" id="PF00975">
    <property type="entry name" value="Thioesterase"/>
    <property type="match status" value="1"/>
</dbReference>
<dbReference type="GO" id="GO:0005829">
    <property type="term" value="C:cytosol"/>
    <property type="evidence" value="ECO:0007669"/>
    <property type="project" value="TreeGrafter"/>
</dbReference>
<proteinExistence type="inferred from homology"/>
<dbReference type="Pfam" id="PF00501">
    <property type="entry name" value="AMP-binding"/>
    <property type="match status" value="4"/>
</dbReference>
<dbReference type="Gene3D" id="1.10.1200.10">
    <property type="entry name" value="ACP-like"/>
    <property type="match status" value="4"/>
</dbReference>
<evidence type="ECO:0000256" key="3">
    <source>
        <dbReference type="ARBA" id="ARBA00022450"/>
    </source>
</evidence>
<accession>A0A223CZA6</accession>
<dbReference type="FunFam" id="3.40.50.980:FF:000001">
    <property type="entry name" value="Non-ribosomal peptide synthetase"/>
    <property type="match status" value="4"/>
</dbReference>
<dbReference type="FunFam" id="3.30.559.30:FF:000001">
    <property type="entry name" value="Non-ribosomal peptide synthetase"/>
    <property type="match status" value="1"/>
</dbReference>
<dbReference type="CDD" id="cd19531">
    <property type="entry name" value="LCL_NRPS-like"/>
    <property type="match status" value="3"/>
</dbReference>
<dbReference type="GO" id="GO:0008610">
    <property type="term" value="P:lipid biosynthetic process"/>
    <property type="evidence" value="ECO:0007669"/>
    <property type="project" value="UniProtKB-ARBA"/>
</dbReference>
<dbReference type="Pfam" id="PF00550">
    <property type="entry name" value="PP-binding"/>
    <property type="match status" value="4"/>
</dbReference>
<evidence type="ECO:0000259" key="6">
    <source>
        <dbReference type="PROSITE" id="PS50075"/>
    </source>
</evidence>
<dbReference type="GO" id="GO:0044550">
    <property type="term" value="P:secondary metabolite biosynthetic process"/>
    <property type="evidence" value="ECO:0007669"/>
    <property type="project" value="UniProtKB-ARBA"/>
</dbReference>
<dbReference type="InterPro" id="IPR020802">
    <property type="entry name" value="TesA-like"/>
</dbReference>
<dbReference type="SUPFAM" id="SSF47336">
    <property type="entry name" value="ACP-like"/>
    <property type="match status" value="4"/>
</dbReference>
<dbReference type="FunFam" id="3.30.300.30:FF:000010">
    <property type="entry name" value="Enterobactin synthetase component F"/>
    <property type="match status" value="3"/>
</dbReference>
<comment type="cofactor">
    <cofactor evidence="1">
        <name>pantetheine 4'-phosphate</name>
        <dbReference type="ChEBI" id="CHEBI:47942"/>
    </cofactor>
</comment>
<dbReference type="Proteomes" id="UP000214688">
    <property type="component" value="Chromosome"/>
</dbReference>
<dbReference type="Gene3D" id="3.30.300.30">
    <property type="match status" value="4"/>
</dbReference>
<keyword evidence="4" id="KW-0597">Phosphoprotein</keyword>
<name>A0A223CZA6_9BACL</name>
<protein>
    <recommendedName>
        <fullName evidence="6">Carrier domain-containing protein</fullName>
    </recommendedName>
</protein>
<dbReference type="FunFam" id="2.30.38.10:FF:000001">
    <property type="entry name" value="Non-ribosomal peptide synthetase PvdI"/>
    <property type="match status" value="2"/>
</dbReference>
<dbReference type="NCBIfam" id="NF003417">
    <property type="entry name" value="PRK04813.1"/>
    <property type="match status" value="4"/>
</dbReference>
<dbReference type="FunFam" id="3.40.50.12780:FF:000012">
    <property type="entry name" value="Non-ribosomal peptide synthetase"/>
    <property type="match status" value="3"/>
</dbReference>
<dbReference type="OrthoDB" id="9765680at2"/>
<dbReference type="PROSITE" id="PS00012">
    <property type="entry name" value="PHOSPHOPANTETHEINE"/>
    <property type="match status" value="1"/>
</dbReference>
<dbReference type="InterPro" id="IPR029058">
    <property type="entry name" value="AB_hydrolase_fold"/>
</dbReference>
<evidence type="ECO:0000256" key="1">
    <source>
        <dbReference type="ARBA" id="ARBA00001957"/>
    </source>
</evidence>
<dbReference type="GO" id="GO:0031177">
    <property type="term" value="F:phosphopantetheine binding"/>
    <property type="evidence" value="ECO:0007669"/>
    <property type="project" value="InterPro"/>
</dbReference>
<dbReference type="PANTHER" id="PTHR45527">
    <property type="entry name" value="NONRIBOSOMAL PEPTIDE SYNTHETASE"/>
    <property type="match status" value="1"/>
</dbReference>
<dbReference type="EMBL" id="CP022657">
    <property type="protein sequence ID" value="ASS74678.1"/>
    <property type="molecule type" value="Genomic_DNA"/>
</dbReference>
<keyword evidence="3" id="KW-0596">Phosphopantetheine</keyword>
<dbReference type="GO" id="GO:0072330">
    <property type="term" value="P:monocarboxylic acid biosynthetic process"/>
    <property type="evidence" value="ECO:0007669"/>
    <property type="project" value="UniProtKB-ARBA"/>
</dbReference>
<sequence>MKRENIESLYELTPLQHGMLFHSLYAPDSGVYAVQINFTLEGSFDQRTFIRAFQKVIERHPILRTAFYWENLDKPLQVVGKEVELPFQYLDWRGLSQEEKRQKVISIQEQDRLQPFIFTEAPVMRITLMQLSEQIHSLSWTFHHILLDGWSLQLVLQELWQLYEAYQDGQELSLPPSQPFRKYLAWLQRQDMGQAEAYWRTALQGFVEPTPLPLDFGKRQLFEGEARTASLDLNLLPAVHEKLQHAARTFQVTLNTLLQGIWALYLSRASGESDVVFGYTVSGRPGDLPGVDMIAGMLINSLPVRVSIDPDAWLGTWLKDLQTEQLEARQYDHSPLISVQEWSDVPRGTRLFETLFVFENFLDEEGQTEIKRSLKITDDPTDHPNSFPLTLTGIPTREFILRMQYDTTRYDQATVQRILDHLSVMLNTVAERPEVKLFDIPLLTDAEREEVVVSWNATEIDFPRDRFLHQYVEEHAEHCAEALAIISPEKTWTYGELNAYANRLAHFLLAHGVGPERTVGVLMERSPELVAAYLAVWKCGAAFLMIDPKTPGERVRFMLDDADTMLLLTQASLHELVDWSGGPVWQLDADADLLAKESTENLKSVSERGHLACVLYTSGSTGTPKGVELEQAGILNYMHWCARLTRLTSADRTTHISGLGFDGTLLELLPALCAGCTIIQPDAEVRYSPQKLHAWILEHEVNVAYATTALTESLMALPWPKDTKFRIQLTGGEAMRTYPSVDLPFTVINGYGPTEATIYTTFFEVPTTPAGDHLPSIGRPLANMKVFVLDEQQNPLPVGMPGELYAGGIGVGRGYLNRPELTAEKFVDTSYGRLYKTGDKVRWLPDGNLDYIGRIDQLVKIRGFRIELGEIEAALLKHPKVKDAAVLVREQQIIAYVAGSQVPSAQQLRLFLQGNLPEFMLPSYFVALDALPLNANGKIDRRALPAPTREHAAGAEETVLARTETERSLVEIWQKVLRLDDVGVTDNFFALGGHSLLATQVMGQIAAVCEVELPLRALFESPTIEALARLIEDKQNVPSEVSAILPIDRSERLPLSFAQERLWFLEQFNSNSAAYNVPIALRMTGRLNVEALKQSFNEIMSRHEVLRTSFTAVDGQPEQVIAAKLEMPFTLLDLSQMQTDEAESQAAQEAAKEVETPFELTDGALVRATLLRIAEEDHVLLLTMHHIISDGWSMGILIDELSKLYAAFAQGTPSSLAPLPIQYADFAHWQREWFQGEWLEEQIAYWKKILNGAPSVLPLPTDKPRPAVQTYRGANREIVLSAELTERLKVLSQQEGATLFMALLAAFNVLMARYSGQEDVVVGTPIAGRTRPETHDLIGFFVNTLALRTDLSRDPNFRELLARVREVTLGAYAHQDLPFERLVQEVRPERDMSHAPLFQVMFVLQNAPMDDFNLTGLTLHDFPVEWGTSKFDLTVSVQEEHGSLRGFVEYNTDLFEGETIDRLIENFRLLLAGLADDPECSVYVVPMVTDEERRLLLEERSGNSVPFDEQACGHHLFERQVERTPDLIAVEFGEVSLTYRELNERANRLAHRLQKLGVGPDQLVALAVERGPEMIVGLLGVLKAGGAYVPIEPEYPAERIAYQLEDGKVSVLLTQSHLAAGLPTEGVELICLDAETFLDEPAGNPESAVSAHHLAYIIYTSGSTGKPKGVLIEHRSLVNFTEMYIRTFDVQTGSRSFQFSSLSFDASVMDIFPTLAAGATVVLVKREELLPGPQLQKLMREKRVNRMFATPSMMMQLPSEDLPDLHTVLIGGEAVSKEVVQRWKQPGRKVYNVYGPTETTVISTGEEYDGESVPPIGGPLSNVRLYVLDAKMQPVPIGVPGELYIGGAGVARGYLNRSELTAEKFVETAYGRLYRTGDAVRWLASGKLEYYGRIDLQVKIRGFRIELGEIEAVLRQHPAVQDAAVLAVQDETGDRQLVAYAAVGTAESPAPAELRAHLKAALPEFMVPGLYVMMDALPLTINRKVDRAALPAPDRSQLTDDQDVILPRTPLEETVAHVWRTVLRVPQVGVQDNFFELGGHSLLATQVMSHLTSALYVELPLRALFESPTVEGLAARVEQKLRDGGAVQAAPLVAMSKDGALPLSFAQERVWFFEQYHEGTATYNMPFALRMQGRLHVEALQRAFDEILRRHEVLRTVFVTHDGEAGQVIIEEVRTPFATIDLTGLDLIEREMQTVLTAIEEGDKPFDLTTGPMLRAVLLQLAEAEHVLLMTLHHIASDGWSMGILIEELSVLYAAFAAGKPSPLPPLPVQYADFARWQREKFQGGALEAQLSYWKQQLNGASFVLQLPTDKPRPAVQTYNGAIREFTLGSALFPRLRELCQQEGVTLFMALLAAFNLLLSRLSGQEDILVGSPIAGRTKQETEGLIGFFVNTLALRTDLAGNPSFRELLTRVRETTLGAYAHQDVPFERLVREVQQERDLSHAPVFQVMFALQNAPMGDFELPGLTLSDYPVEKSSSLFDMSFSLHEGEHGLQGSVRYNTDLFTEETVQRMVERFEMLLEGILHSPDLAMASLPILTGAERQLLEKWNDTTAPFSEDLCVHHLFERQVEKSPQRVAIEFGDVSLTYQALNEQANRLAHYLQKLGVGSEQRVAIAVERGPEMIIGLLGVLKAGGAYLPIDPAYPTERIAYQLEDGKVAVLLTQSHLASDLPHGGAEVICLDTQSFADESSANPASGVQSDDLAYVIYTSGSTGKPKGVLIEHRSVVNFTEMFIRDFDLQEGTRCTMFPSFSFDSSVKDLYPPLATGSTIVLFTREELMPGPHLQSLLRQKRVNRISTTPAMLAQLPSGDLPDLNTVICGGTVLPLEVVEKWRQDGRNIYNVYGPTETTVFVTAEHCDGEKAPTIGSPLQNSTLHVLDAQMQPVPIGVIGELHIGGVGVARGYLNRADLTAEKFVETPYGRLYKTGDAVRWQPDGKLEYVGRIDLQVKIRGYRIELGEIEAVLRQHPIVQDAAVVALPDQSGENQLVGYVAVGEQHAPASSELRAYLKALLPEFMVPGMFVILAALPLTVNRKVDRAALPAPDRSQLVETAELVLPRTPLEHTVADVWRKILGLSLVGVKENFFELGGHSLLATQVMAHLRSALHVELPLRALFESPTVEGLSVRVEEKLRETGTAKSLSISPVPREEALPLSFAQERLWFFEQFHQRTSTYNMPFALRMKGPVHLAALQRTFDEILLRHEVLRTSFVTQAGEARQKINADTTWPITVVDLSELSLIEREMQAVLTVIEEGDKPFDLTHGPMLRAVLLRMAEQEHVLLVTMHHIASDGWSMSVLLEELSVLYEAFASDKPSPLPELPVQYADFANWQREWFQGEVLEEQLHYWKEQLRDAPFVLDLPTDKPRPAVQTYNGAICEVSLASGILPKLKKLGQQEGATLYMTLLAAFNLLLSRLSGQEDIVIGSPIAGRTHKETEGLIGFFVNTLALRTDLSGEPSFRALLSRVRETTLGAYAHQDLPFERLVREVQPERDMSYAALFQVMFALQNAPRGDLELPGLTLTNFPMEKATSMFDLTLSLYEAEDGLHGSVQYNTDLFAEDTVQRIVERFGVLLEGIVSTPDLAVQELPLWTETEMRLLKQWNETATAYSKDACLHLLIEAQAERTPDVIAAEFEGRTLTYRELDEQANRIARVLQEKGVGPDRLVAIAVERTLEMAVAVLAVHKAGGAYVPLDPAYPSERLSYMLEDAQVAWILTVEQLRSSLPKTKAELVLLDADWSEVSAEPVQSAVTPDHLAYVIYTSGSTGRPKGVMVMHRSLANFVEAQGARNRWEPGDRVLKFTSFAFDASACDMLVPLTRGATVCFVRNTLPGPALNCLLREQKITGACIPPSALAMLPEDNLPDLRLIMTGGEVVSEELISRFGKGRELYVEYGPTEATVAVTAMKAQPGDRTGLLGAPLPNVKLYVLDTHLQPVAIGVAGELHVAGVILARGYLNRPELTAEKFIEVNGERMYKTGDLVRWLPDGNLEFCGRIDDQVKLRGFRIELGEIEQLLRKHPAVQDAVVLVREDVPGDQRLVGYVAATEAGSLIQAELREHLSARLPDFMVPSVLVVLDALPLTQNDKVDRRALPKPQASSAVREAELVAPRDKTEFEVSRIFADLLGVENIGRHDNFFSLGGHSLLAVRLSAQIMHSFGQELPLAHLFKHATVEAIANHLRQGEQISYSPLVELRKGEGDPFFCVHAVGGSALSFLELAQASGDHLPFYAFQARGLDGGEAAFEDIETMAACYVAELTAMQPEGPIHLGGWSFGGSVAYEMARQLQSAGREVASLVLLDSYAPTLLEQEDTTLSSFAADLAGQFGVTLLTEELAELSRCDEETALRNLHQSVATELGLEQLTRLYSVFKSNLTALHAYTPQGVAQVPTTLFLSERSAGHPLAPTLGWGELVQQVEVHKVAGDHFTMLQRPHVATLAESLLTLMKQTVRKS</sequence>
<feature type="domain" description="Carrier" evidence="6">
    <location>
        <begin position="3053"/>
        <end position="3128"/>
    </location>
</feature>
<dbReference type="InterPro" id="IPR020845">
    <property type="entry name" value="AMP-binding_CS"/>
</dbReference>
<dbReference type="FunFam" id="1.10.1200.10:FF:000016">
    <property type="entry name" value="Non-ribosomal peptide synthase"/>
    <property type="match status" value="2"/>
</dbReference>
<gene>
    <name evidence="7" type="ORF">CIG75_06630</name>
</gene>
<dbReference type="CDD" id="cd19543">
    <property type="entry name" value="DCL_NRPS"/>
    <property type="match status" value="1"/>
</dbReference>
<dbReference type="InterPro" id="IPR045851">
    <property type="entry name" value="AMP-bd_C_sf"/>
</dbReference>
<dbReference type="Gene3D" id="2.30.38.10">
    <property type="entry name" value="Luciferase, Domain 3"/>
    <property type="match status" value="4"/>
</dbReference>
<comment type="similarity">
    <text evidence="2">Belongs to the ATP-dependent AMP-binding enzyme family.</text>
</comment>
<dbReference type="InterPro" id="IPR000873">
    <property type="entry name" value="AMP-dep_synth/lig_dom"/>
</dbReference>
<dbReference type="PANTHER" id="PTHR45527:SF1">
    <property type="entry name" value="FATTY ACID SYNTHASE"/>
    <property type="match status" value="1"/>
</dbReference>
<dbReference type="SUPFAM" id="SSF53474">
    <property type="entry name" value="alpha/beta-Hydrolases"/>
    <property type="match status" value="1"/>
</dbReference>
<evidence type="ECO:0000256" key="4">
    <source>
        <dbReference type="ARBA" id="ARBA00022553"/>
    </source>
</evidence>
<keyword evidence="8" id="KW-1185">Reference proteome</keyword>
<dbReference type="FunFam" id="3.30.559.10:FF:000012">
    <property type="entry name" value="Non-ribosomal peptide synthetase"/>
    <property type="match status" value="3"/>
</dbReference>
<reference evidence="7 8" key="1">
    <citation type="journal article" date="2015" name="Int. J. Syst. Evol. Microbiol.">
        <title>Tumebacillus algifaecis sp. nov., isolated from decomposing algal scum.</title>
        <authorList>
            <person name="Wu Y.F."/>
            <person name="Zhang B."/>
            <person name="Xing P."/>
            <person name="Wu Q.L."/>
            <person name="Liu S.J."/>
        </authorList>
    </citation>
    <scope>NUCLEOTIDE SEQUENCE [LARGE SCALE GENOMIC DNA]</scope>
    <source>
        <strain evidence="7 8">THMBR28</strain>
    </source>
</reference>
<dbReference type="Gene3D" id="3.40.50.980">
    <property type="match status" value="8"/>
</dbReference>
<dbReference type="InterPro" id="IPR009081">
    <property type="entry name" value="PP-bd_ACP"/>
</dbReference>
<dbReference type="SMART" id="SM00823">
    <property type="entry name" value="PKS_PP"/>
    <property type="match status" value="4"/>
</dbReference>
<dbReference type="SUPFAM" id="SSF52777">
    <property type="entry name" value="CoA-dependent acyltransferases"/>
    <property type="match status" value="8"/>
</dbReference>
<dbReference type="GO" id="GO:0017000">
    <property type="term" value="P:antibiotic biosynthetic process"/>
    <property type="evidence" value="ECO:0007669"/>
    <property type="project" value="UniProtKB-KW"/>
</dbReference>
<dbReference type="KEGG" id="tab:CIG75_06630"/>
<dbReference type="InterPro" id="IPR006162">
    <property type="entry name" value="Ppantetheine_attach_site"/>
</dbReference>
<dbReference type="CDD" id="cd05930">
    <property type="entry name" value="A_NRPS"/>
    <property type="match status" value="3"/>
</dbReference>
<evidence type="ECO:0000313" key="7">
    <source>
        <dbReference type="EMBL" id="ASS74678.1"/>
    </source>
</evidence>
<dbReference type="RefSeq" id="WP_094235928.1">
    <property type="nucleotide sequence ID" value="NZ_CP022657.1"/>
</dbReference>
<dbReference type="InterPro" id="IPR025110">
    <property type="entry name" value="AMP-bd_C"/>
</dbReference>
<evidence type="ECO:0000256" key="2">
    <source>
        <dbReference type="ARBA" id="ARBA00006432"/>
    </source>
</evidence>
<dbReference type="Gene3D" id="3.30.559.10">
    <property type="entry name" value="Chloramphenicol acetyltransferase-like domain"/>
    <property type="match status" value="4"/>
</dbReference>
<evidence type="ECO:0000313" key="8">
    <source>
        <dbReference type="Proteomes" id="UP000214688"/>
    </source>
</evidence>
<dbReference type="InterPro" id="IPR001031">
    <property type="entry name" value="Thioesterase"/>
</dbReference>
<dbReference type="InterPro" id="IPR010071">
    <property type="entry name" value="AA_adenyl_dom"/>
</dbReference>
<organism evidence="7 8">
    <name type="scientific">Tumebacillus algifaecis</name>
    <dbReference type="NCBI Taxonomy" id="1214604"/>
    <lineage>
        <taxon>Bacteria</taxon>
        <taxon>Bacillati</taxon>
        <taxon>Bacillota</taxon>
        <taxon>Bacilli</taxon>
        <taxon>Bacillales</taxon>
        <taxon>Alicyclobacillaceae</taxon>
        <taxon>Tumebacillus</taxon>
    </lineage>
</organism>
<dbReference type="NCBIfam" id="TIGR01733">
    <property type="entry name" value="AA-adenyl-dom"/>
    <property type="match status" value="4"/>
</dbReference>